<organism evidence="9 10">
    <name type="scientific">Vagococcus silagei</name>
    <dbReference type="NCBI Taxonomy" id="2508885"/>
    <lineage>
        <taxon>Bacteria</taxon>
        <taxon>Bacillati</taxon>
        <taxon>Bacillota</taxon>
        <taxon>Bacilli</taxon>
        <taxon>Lactobacillales</taxon>
        <taxon>Enterococcaceae</taxon>
        <taxon>Vagococcus</taxon>
    </lineage>
</organism>
<accession>A0A4V3TUX4</accession>
<evidence type="ECO:0000256" key="4">
    <source>
        <dbReference type="ARBA" id="ARBA00022475"/>
    </source>
</evidence>
<proteinExistence type="inferred from homology"/>
<evidence type="ECO:0000256" key="7">
    <source>
        <dbReference type="ARBA" id="ARBA00023136"/>
    </source>
</evidence>
<keyword evidence="5 8" id="KW-0812">Transmembrane</keyword>
<gene>
    <name evidence="9" type="ORF">ESZ54_08725</name>
</gene>
<evidence type="ECO:0000313" key="9">
    <source>
        <dbReference type="EMBL" id="THB60669.1"/>
    </source>
</evidence>
<dbReference type="AlphaFoldDB" id="A0A4V3TUX4"/>
<feature type="transmembrane region" description="Helical" evidence="8">
    <location>
        <begin position="23"/>
        <end position="41"/>
    </location>
</feature>
<dbReference type="PANTHER" id="PTHR21716:SF53">
    <property type="entry name" value="PERMEASE PERM-RELATED"/>
    <property type="match status" value="1"/>
</dbReference>
<dbReference type="OrthoDB" id="9793390at2"/>
<dbReference type="RefSeq" id="WP_136137294.1">
    <property type="nucleotide sequence ID" value="NZ_SDGV01000018.1"/>
</dbReference>
<keyword evidence="10" id="KW-1185">Reference proteome</keyword>
<name>A0A4V3TUX4_9ENTE</name>
<evidence type="ECO:0000256" key="5">
    <source>
        <dbReference type="ARBA" id="ARBA00022692"/>
    </source>
</evidence>
<keyword evidence="7 8" id="KW-0472">Membrane</keyword>
<dbReference type="EMBL" id="SDGV01000018">
    <property type="protein sequence ID" value="THB60669.1"/>
    <property type="molecule type" value="Genomic_DNA"/>
</dbReference>
<feature type="transmembrane region" description="Helical" evidence="8">
    <location>
        <begin position="243"/>
        <end position="276"/>
    </location>
</feature>
<evidence type="ECO:0000256" key="2">
    <source>
        <dbReference type="ARBA" id="ARBA00009773"/>
    </source>
</evidence>
<keyword evidence="3" id="KW-0813">Transport</keyword>
<evidence type="ECO:0000256" key="8">
    <source>
        <dbReference type="SAM" id="Phobius"/>
    </source>
</evidence>
<evidence type="ECO:0000256" key="1">
    <source>
        <dbReference type="ARBA" id="ARBA00004651"/>
    </source>
</evidence>
<comment type="caution">
    <text evidence="9">The sequence shown here is derived from an EMBL/GenBank/DDBJ whole genome shotgun (WGS) entry which is preliminary data.</text>
</comment>
<reference evidence="9 10" key="1">
    <citation type="submission" date="2019-01" db="EMBL/GenBank/DDBJ databases">
        <title>Vagococcus silagei sp. nov. isolated from brewer's grain.</title>
        <authorList>
            <person name="Guu J.-R."/>
        </authorList>
    </citation>
    <scope>NUCLEOTIDE SEQUENCE [LARGE SCALE GENOMIC DNA]</scope>
    <source>
        <strain evidence="9 10">2B-2</strain>
    </source>
</reference>
<comment type="subcellular location">
    <subcellularLocation>
        <location evidence="1">Cell membrane</location>
        <topology evidence="1">Multi-pass membrane protein</topology>
    </subcellularLocation>
</comment>
<dbReference type="Pfam" id="PF01594">
    <property type="entry name" value="AI-2E_transport"/>
    <property type="match status" value="1"/>
</dbReference>
<dbReference type="PANTHER" id="PTHR21716">
    <property type="entry name" value="TRANSMEMBRANE PROTEIN"/>
    <property type="match status" value="1"/>
</dbReference>
<feature type="transmembrane region" description="Helical" evidence="8">
    <location>
        <begin position="53"/>
        <end position="71"/>
    </location>
</feature>
<feature type="transmembrane region" description="Helical" evidence="8">
    <location>
        <begin position="86"/>
        <end position="108"/>
    </location>
</feature>
<dbReference type="Proteomes" id="UP000310506">
    <property type="component" value="Unassembled WGS sequence"/>
</dbReference>
<keyword evidence="6 8" id="KW-1133">Transmembrane helix</keyword>
<evidence type="ECO:0000256" key="3">
    <source>
        <dbReference type="ARBA" id="ARBA00022448"/>
    </source>
</evidence>
<dbReference type="GO" id="GO:0055085">
    <property type="term" value="P:transmembrane transport"/>
    <property type="evidence" value="ECO:0007669"/>
    <property type="project" value="TreeGrafter"/>
</dbReference>
<evidence type="ECO:0000313" key="10">
    <source>
        <dbReference type="Proteomes" id="UP000310506"/>
    </source>
</evidence>
<dbReference type="GO" id="GO:0005886">
    <property type="term" value="C:plasma membrane"/>
    <property type="evidence" value="ECO:0007669"/>
    <property type="project" value="UniProtKB-SubCell"/>
</dbReference>
<comment type="similarity">
    <text evidence="2">Belongs to the autoinducer-2 exporter (AI-2E) (TC 2.A.86) family.</text>
</comment>
<feature type="transmembrane region" description="Helical" evidence="8">
    <location>
        <begin position="329"/>
        <end position="354"/>
    </location>
</feature>
<feature type="transmembrane region" description="Helical" evidence="8">
    <location>
        <begin position="175"/>
        <end position="200"/>
    </location>
</feature>
<protein>
    <submittedName>
        <fullName evidence="9">AI-2E family transporter</fullName>
    </submittedName>
</protein>
<dbReference type="InterPro" id="IPR002549">
    <property type="entry name" value="AI-2E-like"/>
</dbReference>
<keyword evidence="4" id="KW-1003">Cell membrane</keyword>
<evidence type="ECO:0000256" key="6">
    <source>
        <dbReference type="ARBA" id="ARBA00022989"/>
    </source>
</evidence>
<sequence>MNNKVKNKKRAAWLNHLMINNQVVSSLLILLLVLLIVLLFTKVSYLFQPIVQFVGIVGLPIIISGLMYYIFNPIVNLMEKYGIKRVWGITILFVAIIGLLTWGVVILVPKIEYQTKSFLNNWPTYWRIIEAKISDVLNLPIFDKIGEPLEKSLNEFFASISSLTKSLSKNAFKGIGSFVGAVASVVLTVVTVPFILFYLLKDGKELVPYMTQFLPTKMRKPTVTVLADINKQLSSYVRGQVNVAVAVAIMFIIGFSVIGLDYSVTLGILAGFLNLIPYIGSALATIPAVILAMVSGPKMLIAVIIVFILEQTIEGRFVSPLVLGSQMKMHPITIIFVLLTAGKLFGVVGVILGIPGYAAMKVIITHLFEWYKEVSGLYEEEPVAVVEPPKLETTSETMEKKE</sequence>